<dbReference type="Proteomes" id="UP000632289">
    <property type="component" value="Unassembled WGS sequence"/>
</dbReference>
<dbReference type="Pfam" id="PF08044">
    <property type="entry name" value="DUF1707"/>
    <property type="match status" value="1"/>
</dbReference>
<name>A0A927IDX5_9ACTN</name>
<dbReference type="PANTHER" id="PTHR40763:SF4">
    <property type="entry name" value="DUF1707 DOMAIN-CONTAINING PROTEIN"/>
    <property type="match status" value="1"/>
</dbReference>
<sequence>MNGDVDGVTLSKRPTAVRASDADRDRIAALLAQALEEGRITPSEHGDRVGTAYAARTLDELTPLVADLPAGRTPRSAPGPAPAGHDHNAPARYGVPRSGLSRTLAAVFGSAVRRGRWRAGGPLHAVAAFGSVEIDLTEAFFDQQELVINAYAVCGGVEITVPENVTLRNEGAGVLGAFEVDGLTADDPRAPVVVVRGVALCGAVEAKPVRGRRVRDLRSSGD</sequence>
<feature type="region of interest" description="Disordered" evidence="1">
    <location>
        <begin position="68"/>
        <end position="89"/>
    </location>
</feature>
<evidence type="ECO:0000313" key="4">
    <source>
        <dbReference type="EMBL" id="MBD3933587.1"/>
    </source>
</evidence>
<accession>A0A927IDX5</accession>
<evidence type="ECO:0000259" key="3">
    <source>
        <dbReference type="Pfam" id="PF09922"/>
    </source>
</evidence>
<dbReference type="Pfam" id="PF09922">
    <property type="entry name" value="LiaF-like_C"/>
    <property type="match status" value="1"/>
</dbReference>
<reference evidence="4" key="1">
    <citation type="submission" date="2020-09" db="EMBL/GenBank/DDBJ databases">
        <title>Secondary metabolite and genome analysis of marine Streptomyces chumphonensis KK1-2T.</title>
        <authorList>
            <person name="Phongsopitanun W."/>
            <person name="Kanchanasin P."/>
            <person name="Pittayakhajonwut P."/>
            <person name="Suwanborirux K."/>
            <person name="Tanasupawat S."/>
        </authorList>
    </citation>
    <scope>NUCLEOTIDE SEQUENCE</scope>
    <source>
        <strain evidence="4">KK1-2</strain>
    </source>
</reference>
<dbReference type="InterPro" id="IPR024425">
    <property type="entry name" value="LiaF-like_C"/>
</dbReference>
<organism evidence="4 5">
    <name type="scientific">Streptomyces chumphonensis</name>
    <dbReference type="NCBI Taxonomy" id="1214925"/>
    <lineage>
        <taxon>Bacteria</taxon>
        <taxon>Bacillati</taxon>
        <taxon>Actinomycetota</taxon>
        <taxon>Actinomycetes</taxon>
        <taxon>Kitasatosporales</taxon>
        <taxon>Streptomycetaceae</taxon>
        <taxon>Streptomyces</taxon>
    </lineage>
</organism>
<evidence type="ECO:0000256" key="1">
    <source>
        <dbReference type="SAM" id="MobiDB-lite"/>
    </source>
</evidence>
<dbReference type="PANTHER" id="PTHR40763">
    <property type="entry name" value="MEMBRANE PROTEIN-RELATED"/>
    <property type="match status" value="1"/>
</dbReference>
<proteinExistence type="predicted"/>
<comment type="caution">
    <text evidence="4">The sequence shown here is derived from an EMBL/GenBank/DDBJ whole genome shotgun (WGS) entry which is preliminary data.</text>
</comment>
<dbReference type="EMBL" id="JACXYU010000010">
    <property type="protein sequence ID" value="MBD3933587.1"/>
    <property type="molecule type" value="Genomic_DNA"/>
</dbReference>
<keyword evidence="5" id="KW-1185">Reference proteome</keyword>
<evidence type="ECO:0000313" key="5">
    <source>
        <dbReference type="Proteomes" id="UP000632289"/>
    </source>
</evidence>
<dbReference type="RefSeq" id="WP_191210883.1">
    <property type="nucleotide sequence ID" value="NZ_BAABKL010000033.1"/>
</dbReference>
<feature type="domain" description="Cell wall-active antibiotics response LiaF-like C-terminal" evidence="3">
    <location>
        <begin position="122"/>
        <end position="180"/>
    </location>
</feature>
<evidence type="ECO:0000259" key="2">
    <source>
        <dbReference type="Pfam" id="PF08044"/>
    </source>
</evidence>
<gene>
    <name evidence="4" type="ORF">IF129_18760</name>
</gene>
<feature type="domain" description="DUF1707" evidence="2">
    <location>
        <begin position="17"/>
        <end position="69"/>
    </location>
</feature>
<dbReference type="InterPro" id="IPR012551">
    <property type="entry name" value="DUF1707_SHOCT-like"/>
</dbReference>
<protein>
    <submittedName>
        <fullName evidence="4">DUF1707 and DUF2154 domain-containing protein</fullName>
    </submittedName>
</protein>
<dbReference type="AlphaFoldDB" id="A0A927IDX5"/>